<protein>
    <submittedName>
        <fullName evidence="2">Retrovirus-related Pol polyprotein type-2 like protein</fullName>
    </submittedName>
</protein>
<gene>
    <name evidence="2" type="ORF">HNY73_012358</name>
</gene>
<sequence>MLLFQNSLYPKEFPRGKVPSGPGDFRPISLTPNFARLVSRILVRRLVQAIGFQDEQRGFIDSDRIAQNTFLLDFKLRYAYEKVKRTFIASIDIRKAFDSIRHEAIFSALRKKNIDIFCIAFIETFYLNFSTNLALYPSHSFKPTCGVRQEEPCHYLNLVMDEVIIEIKKEPIVLDLDGIRLTKAA</sequence>
<evidence type="ECO:0000313" key="2">
    <source>
        <dbReference type="EMBL" id="KAF8782023.1"/>
    </source>
</evidence>
<reference evidence="2" key="2">
    <citation type="submission" date="2020-06" db="EMBL/GenBank/DDBJ databases">
        <authorList>
            <person name="Sheffer M."/>
        </authorList>
    </citation>
    <scope>NUCLEOTIDE SEQUENCE</scope>
</reference>
<evidence type="ECO:0000259" key="1">
    <source>
        <dbReference type="Pfam" id="PF00078"/>
    </source>
</evidence>
<evidence type="ECO:0000313" key="3">
    <source>
        <dbReference type="Proteomes" id="UP000807504"/>
    </source>
</evidence>
<dbReference type="PANTHER" id="PTHR19446">
    <property type="entry name" value="REVERSE TRANSCRIPTASES"/>
    <property type="match status" value="1"/>
</dbReference>
<proteinExistence type="predicted"/>
<reference evidence="2" key="1">
    <citation type="journal article" date="2020" name="bioRxiv">
        <title>Chromosome-level reference genome of the European wasp spider Argiope bruennichi: a resource for studies on range expansion and evolutionary adaptation.</title>
        <authorList>
            <person name="Sheffer M.M."/>
            <person name="Hoppe A."/>
            <person name="Krehenwinkel H."/>
            <person name="Uhl G."/>
            <person name="Kuss A.W."/>
            <person name="Jensen L."/>
            <person name="Jensen C."/>
            <person name="Gillespie R.G."/>
            <person name="Hoff K.J."/>
            <person name="Prost S."/>
        </authorList>
    </citation>
    <scope>NUCLEOTIDE SEQUENCE</scope>
</reference>
<comment type="caution">
    <text evidence="2">The sequence shown here is derived from an EMBL/GenBank/DDBJ whole genome shotgun (WGS) entry which is preliminary data.</text>
</comment>
<feature type="domain" description="Reverse transcriptase" evidence="1">
    <location>
        <begin position="22"/>
        <end position="149"/>
    </location>
</feature>
<keyword evidence="3" id="KW-1185">Reference proteome</keyword>
<dbReference type="InterPro" id="IPR000477">
    <property type="entry name" value="RT_dom"/>
</dbReference>
<organism evidence="2 3">
    <name type="scientific">Argiope bruennichi</name>
    <name type="common">Wasp spider</name>
    <name type="synonym">Aranea bruennichi</name>
    <dbReference type="NCBI Taxonomy" id="94029"/>
    <lineage>
        <taxon>Eukaryota</taxon>
        <taxon>Metazoa</taxon>
        <taxon>Ecdysozoa</taxon>
        <taxon>Arthropoda</taxon>
        <taxon>Chelicerata</taxon>
        <taxon>Arachnida</taxon>
        <taxon>Araneae</taxon>
        <taxon>Araneomorphae</taxon>
        <taxon>Entelegynae</taxon>
        <taxon>Araneoidea</taxon>
        <taxon>Araneidae</taxon>
        <taxon>Argiope</taxon>
    </lineage>
</organism>
<name>A0A8T0EUR0_ARGBR</name>
<dbReference type="EMBL" id="JABXBU010001863">
    <property type="protein sequence ID" value="KAF8782023.1"/>
    <property type="molecule type" value="Genomic_DNA"/>
</dbReference>
<accession>A0A8T0EUR0</accession>
<dbReference type="Pfam" id="PF00078">
    <property type="entry name" value="RVT_1"/>
    <property type="match status" value="1"/>
</dbReference>
<dbReference type="Proteomes" id="UP000807504">
    <property type="component" value="Unassembled WGS sequence"/>
</dbReference>
<dbReference type="AlphaFoldDB" id="A0A8T0EUR0"/>